<proteinExistence type="predicted"/>
<dbReference type="SUPFAM" id="SSF109854">
    <property type="entry name" value="DinB/YfiT-like putative metalloenzymes"/>
    <property type="match status" value="1"/>
</dbReference>
<dbReference type="EMBL" id="FOCL01000012">
    <property type="protein sequence ID" value="SEO76567.1"/>
    <property type="molecule type" value="Genomic_DNA"/>
</dbReference>
<evidence type="ECO:0000313" key="1">
    <source>
        <dbReference type="EMBL" id="SEO76567.1"/>
    </source>
</evidence>
<dbReference type="GO" id="GO:0016787">
    <property type="term" value="F:hydrolase activity"/>
    <property type="evidence" value="ECO:0007669"/>
    <property type="project" value="UniProtKB-KW"/>
</dbReference>
<gene>
    <name evidence="1" type="ORF">SAMN05192574_112106</name>
</gene>
<dbReference type="InterPro" id="IPR034660">
    <property type="entry name" value="DinB/YfiT-like"/>
</dbReference>
<keyword evidence="1" id="KW-0378">Hydrolase</keyword>
<dbReference type="AlphaFoldDB" id="A0A1H8SDD3"/>
<protein>
    <submittedName>
        <fullName evidence="1">Hydroxymethylglutaryl-CoA reductase/oxepin-CoA hydrolase / 3-oxo-5,6-dehydrosuberyl-CoA semialdehyde dehydrogenase</fullName>
    </submittedName>
</protein>
<accession>A0A1H8SDD3</accession>
<evidence type="ECO:0000313" key="2">
    <source>
        <dbReference type="Proteomes" id="UP000198942"/>
    </source>
</evidence>
<dbReference type="OrthoDB" id="2599194at2"/>
<keyword evidence="2" id="KW-1185">Reference proteome</keyword>
<name>A0A1H8SDD3_9SPHI</name>
<dbReference type="STRING" id="551995.SAMN05192574_112106"/>
<dbReference type="RefSeq" id="WP_091218685.1">
    <property type="nucleotide sequence ID" value="NZ_FOCL01000012.1"/>
</dbReference>
<dbReference type="Gene3D" id="1.20.120.450">
    <property type="entry name" value="dinb family like domain"/>
    <property type="match status" value="1"/>
</dbReference>
<organism evidence="1 2">
    <name type="scientific">Mucilaginibacter gossypiicola</name>
    <dbReference type="NCBI Taxonomy" id="551995"/>
    <lineage>
        <taxon>Bacteria</taxon>
        <taxon>Pseudomonadati</taxon>
        <taxon>Bacteroidota</taxon>
        <taxon>Sphingobacteriia</taxon>
        <taxon>Sphingobacteriales</taxon>
        <taxon>Sphingobacteriaceae</taxon>
        <taxon>Mucilaginibacter</taxon>
    </lineage>
</organism>
<sequence>MNHFVDITNRKVLYRLLLNIDAQAKPLWGKMTPQQMIEHLITQVQYTNGVKIPTWDGPHENTPTRKQNGIYTDNEMPRNIILEELPETLTYPDLETAINQLMKELDAFDRHFNTLDLKVIHGGFGPLDYNEWIIWHGKHFTHHLKQFGVIGS</sequence>
<reference evidence="2" key="1">
    <citation type="submission" date="2016-10" db="EMBL/GenBank/DDBJ databases">
        <authorList>
            <person name="Varghese N."/>
            <person name="Submissions S."/>
        </authorList>
    </citation>
    <scope>NUCLEOTIDE SEQUENCE [LARGE SCALE GENOMIC DNA]</scope>
    <source>
        <strain evidence="2">Gh-48</strain>
    </source>
</reference>
<dbReference type="Proteomes" id="UP000198942">
    <property type="component" value="Unassembled WGS sequence"/>
</dbReference>